<evidence type="ECO:0000313" key="3">
    <source>
        <dbReference type="EMBL" id="SVC50159.1"/>
    </source>
</evidence>
<evidence type="ECO:0008006" key="4">
    <source>
        <dbReference type="Google" id="ProtNLM"/>
    </source>
</evidence>
<dbReference type="InterPro" id="IPR002639">
    <property type="entry name" value="UreF"/>
</dbReference>
<dbReference type="Pfam" id="PF01730">
    <property type="entry name" value="UreF"/>
    <property type="match status" value="1"/>
</dbReference>
<dbReference type="InterPro" id="IPR038277">
    <property type="entry name" value="UreF_sf"/>
</dbReference>
<dbReference type="Gene3D" id="1.10.4190.10">
    <property type="entry name" value="Urease accessory protein UreF"/>
    <property type="match status" value="1"/>
</dbReference>
<sequence>VGAYAYSQALETAVETGWVRDRASAYEWISGQLETTLGRLEVPIFMRLSGAFAKTDLATADHWNRFLLSSRETSELLLEDQQLGQALSRLLKDLEFELPDSFGSEPVAYLTVYSFAAQYWSIPPQQALPGFLWSWCDNQVSALIKLMPFGQTDGQRLLAELTEIIPAVIDQSSALSDDEIGNTAYGVAMASSLHETQYSRLFRS</sequence>
<dbReference type="GO" id="GO:0016151">
    <property type="term" value="F:nickel cation binding"/>
    <property type="evidence" value="ECO:0007669"/>
    <property type="project" value="InterPro"/>
</dbReference>
<accession>A0A382MMW9</accession>
<feature type="non-terminal residue" evidence="3">
    <location>
        <position position="1"/>
    </location>
</feature>
<dbReference type="PANTHER" id="PTHR33620">
    <property type="entry name" value="UREASE ACCESSORY PROTEIN F"/>
    <property type="match status" value="1"/>
</dbReference>
<keyword evidence="2" id="KW-0143">Chaperone</keyword>
<dbReference type="PANTHER" id="PTHR33620:SF1">
    <property type="entry name" value="UREASE ACCESSORY PROTEIN F"/>
    <property type="match status" value="1"/>
</dbReference>
<evidence type="ECO:0000256" key="1">
    <source>
        <dbReference type="ARBA" id="ARBA00022988"/>
    </source>
</evidence>
<dbReference type="AlphaFoldDB" id="A0A382MMW9"/>
<gene>
    <name evidence="3" type="ORF">METZ01_LOCUS303013</name>
</gene>
<dbReference type="PIRSF" id="PIRSF009467">
    <property type="entry name" value="Ureas_acces_UreF"/>
    <property type="match status" value="1"/>
</dbReference>
<protein>
    <recommendedName>
        <fullName evidence="4">Urease accessory protein UreF</fullName>
    </recommendedName>
</protein>
<organism evidence="3">
    <name type="scientific">marine metagenome</name>
    <dbReference type="NCBI Taxonomy" id="408172"/>
    <lineage>
        <taxon>unclassified sequences</taxon>
        <taxon>metagenomes</taxon>
        <taxon>ecological metagenomes</taxon>
    </lineage>
</organism>
<evidence type="ECO:0000256" key="2">
    <source>
        <dbReference type="ARBA" id="ARBA00023186"/>
    </source>
</evidence>
<name>A0A382MMW9_9ZZZZ</name>
<proteinExistence type="inferred from homology"/>
<keyword evidence="1" id="KW-0996">Nickel insertion</keyword>
<reference evidence="3" key="1">
    <citation type="submission" date="2018-05" db="EMBL/GenBank/DDBJ databases">
        <authorList>
            <person name="Lanie J.A."/>
            <person name="Ng W.-L."/>
            <person name="Kazmierczak K.M."/>
            <person name="Andrzejewski T.M."/>
            <person name="Davidsen T.M."/>
            <person name="Wayne K.J."/>
            <person name="Tettelin H."/>
            <person name="Glass J.I."/>
            <person name="Rusch D."/>
            <person name="Podicherti R."/>
            <person name="Tsui H.-C.T."/>
            <person name="Winkler M.E."/>
        </authorList>
    </citation>
    <scope>NUCLEOTIDE SEQUENCE</scope>
</reference>
<dbReference type="HAMAP" id="MF_01385">
    <property type="entry name" value="UreF"/>
    <property type="match status" value="1"/>
</dbReference>
<dbReference type="EMBL" id="UINC01094699">
    <property type="protein sequence ID" value="SVC50159.1"/>
    <property type="molecule type" value="Genomic_DNA"/>
</dbReference>